<keyword evidence="1" id="KW-0472">Membrane</keyword>
<protein>
    <submittedName>
        <fullName evidence="2">Uncharacterized protein</fullName>
    </submittedName>
</protein>
<dbReference type="AlphaFoldDB" id="A0A0F9JIL5"/>
<keyword evidence="1" id="KW-1133">Transmembrane helix</keyword>
<keyword evidence="1" id="KW-0812">Transmembrane</keyword>
<accession>A0A0F9JIL5</accession>
<comment type="caution">
    <text evidence="2">The sequence shown here is derived from an EMBL/GenBank/DDBJ whole genome shotgun (WGS) entry which is preliminary data.</text>
</comment>
<evidence type="ECO:0000313" key="2">
    <source>
        <dbReference type="EMBL" id="KKM62196.1"/>
    </source>
</evidence>
<reference evidence="2" key="1">
    <citation type="journal article" date="2015" name="Nature">
        <title>Complex archaea that bridge the gap between prokaryotes and eukaryotes.</title>
        <authorList>
            <person name="Spang A."/>
            <person name="Saw J.H."/>
            <person name="Jorgensen S.L."/>
            <person name="Zaremba-Niedzwiedzka K."/>
            <person name="Martijn J."/>
            <person name="Lind A.E."/>
            <person name="van Eijk R."/>
            <person name="Schleper C."/>
            <person name="Guy L."/>
            <person name="Ettema T.J."/>
        </authorList>
    </citation>
    <scope>NUCLEOTIDE SEQUENCE</scope>
</reference>
<feature type="transmembrane region" description="Helical" evidence="1">
    <location>
        <begin position="42"/>
        <end position="64"/>
    </location>
</feature>
<feature type="transmembrane region" description="Helical" evidence="1">
    <location>
        <begin position="71"/>
        <end position="91"/>
    </location>
</feature>
<dbReference type="EMBL" id="LAZR01011347">
    <property type="protein sequence ID" value="KKM62196.1"/>
    <property type="molecule type" value="Genomic_DNA"/>
</dbReference>
<feature type="transmembrane region" description="Helical" evidence="1">
    <location>
        <begin position="111"/>
        <end position="132"/>
    </location>
</feature>
<evidence type="ECO:0000256" key="1">
    <source>
        <dbReference type="SAM" id="Phobius"/>
    </source>
</evidence>
<proteinExistence type="predicted"/>
<organism evidence="2">
    <name type="scientific">marine sediment metagenome</name>
    <dbReference type="NCBI Taxonomy" id="412755"/>
    <lineage>
        <taxon>unclassified sequences</taxon>
        <taxon>metagenomes</taxon>
        <taxon>ecological metagenomes</taxon>
    </lineage>
</organism>
<sequence>MVSMINIINTLAEGSFIKTISLLIGANFNFDMISFFSGSPTILGFFAPEILAWLFIGFISGSIAKGFRRGIITSLVVVVIVLLFWIVSSIFSQVDLMALFQDQLIETLGGIITGIAGALIGGLIGGGVSGPYEEF</sequence>
<name>A0A0F9JIL5_9ZZZZ</name>
<gene>
    <name evidence="2" type="ORF">LCGC14_1524110</name>
</gene>